<reference evidence="1 2" key="1">
    <citation type="submission" date="2021-06" db="EMBL/GenBank/DDBJ databases">
        <title>Caerostris darwini draft genome.</title>
        <authorList>
            <person name="Kono N."/>
            <person name="Arakawa K."/>
        </authorList>
    </citation>
    <scope>NUCLEOTIDE SEQUENCE [LARGE SCALE GENOMIC DNA]</scope>
</reference>
<evidence type="ECO:0000313" key="2">
    <source>
        <dbReference type="Proteomes" id="UP001054837"/>
    </source>
</evidence>
<comment type="caution">
    <text evidence="1">The sequence shown here is derived from an EMBL/GenBank/DDBJ whole genome shotgun (WGS) entry which is preliminary data.</text>
</comment>
<evidence type="ECO:0008006" key="3">
    <source>
        <dbReference type="Google" id="ProtNLM"/>
    </source>
</evidence>
<gene>
    <name evidence="1" type="ORF">CDAR_416161</name>
</gene>
<proteinExistence type="predicted"/>
<evidence type="ECO:0000313" key="1">
    <source>
        <dbReference type="EMBL" id="GIY77658.1"/>
    </source>
</evidence>
<dbReference type="EMBL" id="BPLQ01014154">
    <property type="protein sequence ID" value="GIY77658.1"/>
    <property type="molecule type" value="Genomic_DNA"/>
</dbReference>
<dbReference type="Proteomes" id="UP001054837">
    <property type="component" value="Unassembled WGS sequence"/>
</dbReference>
<name>A0AAV4W7S0_9ARAC</name>
<dbReference type="AlphaFoldDB" id="A0AAV4W7S0"/>
<organism evidence="1 2">
    <name type="scientific">Caerostris darwini</name>
    <dbReference type="NCBI Taxonomy" id="1538125"/>
    <lineage>
        <taxon>Eukaryota</taxon>
        <taxon>Metazoa</taxon>
        <taxon>Ecdysozoa</taxon>
        <taxon>Arthropoda</taxon>
        <taxon>Chelicerata</taxon>
        <taxon>Arachnida</taxon>
        <taxon>Araneae</taxon>
        <taxon>Araneomorphae</taxon>
        <taxon>Entelegynae</taxon>
        <taxon>Araneoidea</taxon>
        <taxon>Araneidae</taxon>
        <taxon>Caerostris</taxon>
    </lineage>
</organism>
<protein>
    <recommendedName>
        <fullName evidence="3">Vitellogenin</fullName>
    </recommendedName>
</protein>
<accession>A0AAV4W7S0</accession>
<sequence length="88" mass="9641">MSTIINPLSEDGYQTLFKLPAENALYGMANEMRVSQEIADESPSFVKLDGHLKIGTSSSSVMNWNSASKITIKELLVGESLSEESFLI</sequence>
<keyword evidence="2" id="KW-1185">Reference proteome</keyword>